<name>A0ABS4AZF7_9PROT</name>
<dbReference type="PANTHER" id="PTHR36152">
    <property type="entry name" value="CYTOPLASMIC PROTEIN-RELATED"/>
    <property type="match status" value="1"/>
</dbReference>
<sequence>MTIVVQYEGIPGESTIQGFEKYIEVDSFQLGVGRHIASAFGTSTREGGIVSISEITVVKKTDGTSVKLFEEACMGKLNKKVDFKFLRTGSGAPQEFLAFETNGTGISGLSFSASGGGDSRPMESLSFNFDKISIKYNPIGDDFSGSPATWGWDLAKAAKL</sequence>
<gene>
    <name evidence="1" type="ORF">J5Y09_22740</name>
</gene>
<dbReference type="InterPro" id="IPR036624">
    <property type="entry name" value="Hcp1-lik_sf"/>
</dbReference>
<dbReference type="PANTHER" id="PTHR36152:SF1">
    <property type="entry name" value="UBIQUITIN-LIKE DOMAIN-CONTAINING PROTEIN"/>
    <property type="match status" value="1"/>
</dbReference>
<organism evidence="1 2">
    <name type="scientific">Roseomonas nitratireducens</name>
    <dbReference type="NCBI Taxonomy" id="2820810"/>
    <lineage>
        <taxon>Bacteria</taxon>
        <taxon>Pseudomonadati</taxon>
        <taxon>Pseudomonadota</taxon>
        <taxon>Alphaproteobacteria</taxon>
        <taxon>Acetobacterales</taxon>
        <taxon>Roseomonadaceae</taxon>
        <taxon>Roseomonas</taxon>
    </lineage>
</organism>
<dbReference type="EMBL" id="JAGIYZ010000036">
    <property type="protein sequence ID" value="MBP0466764.1"/>
    <property type="molecule type" value="Genomic_DNA"/>
</dbReference>
<dbReference type="Proteomes" id="UP000680815">
    <property type="component" value="Unassembled WGS sequence"/>
</dbReference>
<reference evidence="1 2" key="1">
    <citation type="submission" date="2021-03" db="EMBL/GenBank/DDBJ databases">
        <authorList>
            <person name="So Y."/>
        </authorList>
    </citation>
    <scope>NUCLEOTIDE SEQUENCE [LARGE SCALE GENOMIC DNA]</scope>
    <source>
        <strain evidence="1 2">PWR1</strain>
    </source>
</reference>
<accession>A0ABS4AZF7</accession>
<dbReference type="SUPFAM" id="SSF141452">
    <property type="entry name" value="Hcp1-like"/>
    <property type="match status" value="1"/>
</dbReference>
<dbReference type="RefSeq" id="WP_209354153.1">
    <property type="nucleotide sequence ID" value="NZ_JAGIYZ010000036.1"/>
</dbReference>
<proteinExistence type="predicted"/>
<dbReference type="Pfam" id="PF05638">
    <property type="entry name" value="T6SS_HCP"/>
    <property type="match status" value="1"/>
</dbReference>
<comment type="caution">
    <text evidence="1">The sequence shown here is derived from an EMBL/GenBank/DDBJ whole genome shotgun (WGS) entry which is preliminary data.</text>
</comment>
<dbReference type="InterPro" id="IPR053165">
    <property type="entry name" value="HSI-I_assembly_Hcp1"/>
</dbReference>
<evidence type="ECO:0000313" key="1">
    <source>
        <dbReference type="EMBL" id="MBP0466764.1"/>
    </source>
</evidence>
<keyword evidence="2" id="KW-1185">Reference proteome</keyword>
<dbReference type="Gene3D" id="2.30.110.20">
    <property type="entry name" value="Hcp1-like"/>
    <property type="match status" value="1"/>
</dbReference>
<evidence type="ECO:0000313" key="2">
    <source>
        <dbReference type="Proteomes" id="UP000680815"/>
    </source>
</evidence>
<protein>
    <submittedName>
        <fullName evidence="1">Type VI secretion system tube protein Hcp</fullName>
    </submittedName>
</protein>
<dbReference type="InterPro" id="IPR008514">
    <property type="entry name" value="T6SS_Hcp"/>
</dbReference>